<accession>A0ABV3Y493</accession>
<protein>
    <recommendedName>
        <fullName evidence="4">ABC-2 type transport system permease protein</fullName>
    </recommendedName>
</protein>
<feature type="transmembrane region" description="Helical" evidence="1">
    <location>
        <begin position="163"/>
        <end position="185"/>
    </location>
</feature>
<keyword evidence="3" id="KW-1185">Reference proteome</keyword>
<keyword evidence="1" id="KW-0812">Transmembrane</keyword>
<gene>
    <name evidence="2" type="ORF">AB6A68_11140</name>
</gene>
<name>A0ABV3Y493_9ACTN</name>
<evidence type="ECO:0000256" key="1">
    <source>
        <dbReference type="SAM" id="Phobius"/>
    </source>
</evidence>
<evidence type="ECO:0000313" key="2">
    <source>
        <dbReference type="EMBL" id="MEX6430382.1"/>
    </source>
</evidence>
<feature type="transmembrane region" description="Helical" evidence="1">
    <location>
        <begin position="227"/>
        <end position="249"/>
    </location>
</feature>
<comment type="caution">
    <text evidence="2">The sequence shown here is derived from an EMBL/GenBank/DDBJ whole genome shotgun (WGS) entry which is preliminary data.</text>
</comment>
<feature type="transmembrane region" description="Helical" evidence="1">
    <location>
        <begin position="134"/>
        <end position="156"/>
    </location>
</feature>
<keyword evidence="1" id="KW-1133">Transmembrane helix</keyword>
<keyword evidence="1" id="KW-0472">Membrane</keyword>
<reference evidence="2 3" key="1">
    <citation type="submission" date="2024-07" db="EMBL/GenBank/DDBJ databases">
        <title>Draft Genome Sequence of Ferrimicrobium acidiphilum Strain YE2023, Isolated from a Pulp of Bioleach Reactor.</title>
        <authorList>
            <person name="Elkina Y.A."/>
            <person name="Bulaeva A.G."/>
            <person name="Beletsky A.V."/>
            <person name="Mardanov A.V."/>
        </authorList>
    </citation>
    <scope>NUCLEOTIDE SEQUENCE [LARGE SCALE GENOMIC DNA]</scope>
    <source>
        <strain evidence="2 3">YE2023</strain>
    </source>
</reference>
<feature type="transmembrane region" description="Helical" evidence="1">
    <location>
        <begin position="17"/>
        <end position="38"/>
    </location>
</feature>
<evidence type="ECO:0008006" key="4">
    <source>
        <dbReference type="Google" id="ProtNLM"/>
    </source>
</evidence>
<dbReference type="Proteomes" id="UP001560267">
    <property type="component" value="Unassembled WGS sequence"/>
</dbReference>
<proteinExistence type="predicted"/>
<sequence length="254" mass="26422">MTGLLLAETKKLFSTKLWWALGIPVVVFSGLGALPLVLTPAPVTSTSPLLHGAGDASLFVVAFAAMLFTSEFRYGTIISTVLAAPRRFDIVVSKALIGAVAGLLYGSIATIVTFVTGIIALTLNGKAVPGAHNVFLIVGGGLLASALLGAFAACIGGAVRNQIAALVALFVVLFVLSGLVTGLSVGPNMSRVPRFLPTNLVTSLSGGVPHIKVPPGVHVFVPLYFSFWPALGIFIVYVALSGLLAWWSLQRDIR</sequence>
<dbReference type="EMBL" id="JBFSHR010000050">
    <property type="protein sequence ID" value="MEX6430382.1"/>
    <property type="molecule type" value="Genomic_DNA"/>
</dbReference>
<evidence type="ECO:0000313" key="3">
    <source>
        <dbReference type="Proteomes" id="UP001560267"/>
    </source>
</evidence>
<feature type="transmembrane region" description="Helical" evidence="1">
    <location>
        <begin position="96"/>
        <end position="122"/>
    </location>
</feature>
<feature type="transmembrane region" description="Helical" evidence="1">
    <location>
        <begin position="58"/>
        <end position="84"/>
    </location>
</feature>
<dbReference type="RefSeq" id="WP_369084767.1">
    <property type="nucleotide sequence ID" value="NZ_JBFSHR010000050.1"/>
</dbReference>
<organism evidence="2 3">
    <name type="scientific">Ferrimicrobium acidiphilum</name>
    <dbReference type="NCBI Taxonomy" id="121039"/>
    <lineage>
        <taxon>Bacteria</taxon>
        <taxon>Bacillati</taxon>
        <taxon>Actinomycetota</taxon>
        <taxon>Acidimicrobiia</taxon>
        <taxon>Acidimicrobiales</taxon>
        <taxon>Acidimicrobiaceae</taxon>
        <taxon>Ferrimicrobium</taxon>
    </lineage>
</organism>